<dbReference type="Proteomes" id="UP000025227">
    <property type="component" value="Unplaced"/>
</dbReference>
<proteinExistence type="predicted"/>
<protein>
    <submittedName>
        <fullName evidence="2">Uncharacterized protein</fullName>
    </submittedName>
</protein>
<evidence type="ECO:0000313" key="1">
    <source>
        <dbReference type="Proteomes" id="UP000025227"/>
    </source>
</evidence>
<sequence length="184" mass="21050">MWPSSEIFKRTKRCHLMIRSVRFDIFSCPRPNSRHNSLHRLAFSMRLEKMATVFFVGPLESPTVVFSSYPQQLTISRGLLIVNRVLSDDLIISARESHHTPATLIVPCSQPAFDKLMEVMKMAGLLHRTAPPLLSARPSRTIKEPTDSEYLSSRTSLQGYASIYTIHYDRSMCGNAEKQRAPRW</sequence>
<organism evidence="1 2">
    <name type="scientific">Haemonchus contortus</name>
    <name type="common">Barber pole worm</name>
    <dbReference type="NCBI Taxonomy" id="6289"/>
    <lineage>
        <taxon>Eukaryota</taxon>
        <taxon>Metazoa</taxon>
        <taxon>Ecdysozoa</taxon>
        <taxon>Nematoda</taxon>
        <taxon>Chromadorea</taxon>
        <taxon>Rhabditida</taxon>
        <taxon>Rhabditina</taxon>
        <taxon>Rhabditomorpha</taxon>
        <taxon>Strongyloidea</taxon>
        <taxon>Trichostrongylidae</taxon>
        <taxon>Haemonchus</taxon>
    </lineage>
</organism>
<accession>A0A7I4YTH3</accession>
<evidence type="ECO:0000313" key="2">
    <source>
        <dbReference type="WBParaSite" id="HCON_00132560-00001"/>
    </source>
</evidence>
<dbReference type="AlphaFoldDB" id="A0A7I4YTH3"/>
<keyword evidence="1" id="KW-1185">Reference proteome</keyword>
<reference evidence="2" key="1">
    <citation type="submission" date="2020-12" db="UniProtKB">
        <authorList>
            <consortium name="WormBaseParasite"/>
        </authorList>
    </citation>
    <scope>IDENTIFICATION</scope>
    <source>
        <strain evidence="2">MHco3</strain>
    </source>
</reference>
<name>A0A7I4YTH3_HAECO</name>
<dbReference type="WBParaSite" id="HCON_00132560-00001">
    <property type="protein sequence ID" value="HCON_00132560-00001"/>
    <property type="gene ID" value="HCON_00132560"/>
</dbReference>